<evidence type="ECO:0000259" key="3">
    <source>
        <dbReference type="Pfam" id="PF00930"/>
    </source>
</evidence>
<accession>A0A379DFN0</accession>
<dbReference type="Gene3D" id="2.140.10.30">
    <property type="entry name" value="Dipeptidylpeptidase IV, N-terminal domain"/>
    <property type="match status" value="1"/>
</dbReference>
<dbReference type="AlphaFoldDB" id="A0A379DFN0"/>
<proteinExistence type="predicted"/>
<reference evidence="4 5" key="1">
    <citation type="submission" date="2018-06" db="EMBL/GenBank/DDBJ databases">
        <authorList>
            <consortium name="Pathogen Informatics"/>
            <person name="Doyle S."/>
        </authorList>
    </citation>
    <scope>NUCLEOTIDE SEQUENCE [LARGE SCALE GENOMIC DNA]</scope>
    <source>
        <strain evidence="4 5">NCTC13100</strain>
    </source>
</reference>
<dbReference type="EMBL" id="UGTI01000001">
    <property type="protein sequence ID" value="SUB77198.1"/>
    <property type="molecule type" value="Genomic_DNA"/>
</dbReference>
<organism evidence="4 5">
    <name type="scientific">Porphyromonas macacae</name>
    <dbReference type="NCBI Taxonomy" id="28115"/>
    <lineage>
        <taxon>Bacteria</taxon>
        <taxon>Pseudomonadati</taxon>
        <taxon>Bacteroidota</taxon>
        <taxon>Bacteroidia</taxon>
        <taxon>Bacteroidales</taxon>
        <taxon>Porphyromonadaceae</taxon>
        <taxon>Porphyromonas</taxon>
    </lineage>
</organism>
<protein>
    <submittedName>
        <fullName evidence="4">Prolyl tripeptidyl peptidase</fullName>
        <ecNumber evidence="4">3.4.14.12</ecNumber>
    </submittedName>
</protein>
<dbReference type="Pfam" id="PF00326">
    <property type="entry name" value="Peptidase_S9"/>
    <property type="match status" value="1"/>
</dbReference>
<dbReference type="SUPFAM" id="SSF82171">
    <property type="entry name" value="DPP6 N-terminal domain-like"/>
    <property type="match status" value="1"/>
</dbReference>
<dbReference type="InterPro" id="IPR001375">
    <property type="entry name" value="Peptidase_S9_cat"/>
</dbReference>
<dbReference type="Gene3D" id="3.40.50.1820">
    <property type="entry name" value="alpha/beta hydrolase"/>
    <property type="match status" value="1"/>
</dbReference>
<feature type="domain" description="Dipeptidylpeptidase IV N-terminal" evidence="3">
    <location>
        <begin position="120"/>
        <end position="444"/>
    </location>
</feature>
<dbReference type="GO" id="GO:0008236">
    <property type="term" value="F:serine-type peptidase activity"/>
    <property type="evidence" value="ECO:0007669"/>
    <property type="project" value="InterPro"/>
</dbReference>
<keyword evidence="4" id="KW-0378">Hydrolase</keyword>
<evidence type="ECO:0000313" key="5">
    <source>
        <dbReference type="Proteomes" id="UP000254263"/>
    </source>
</evidence>
<feature type="domain" description="Peptidase S9 prolyl oligopeptidase catalytic" evidence="2">
    <location>
        <begin position="535"/>
        <end position="726"/>
    </location>
</feature>
<dbReference type="PANTHER" id="PTHR11731:SF193">
    <property type="entry name" value="DIPEPTIDYL PEPTIDASE 9"/>
    <property type="match status" value="1"/>
</dbReference>
<feature type="signal peptide" evidence="1">
    <location>
        <begin position="1"/>
        <end position="23"/>
    </location>
</feature>
<dbReference type="GO" id="GO:0006508">
    <property type="term" value="P:proteolysis"/>
    <property type="evidence" value="ECO:0007669"/>
    <property type="project" value="InterPro"/>
</dbReference>
<gene>
    <name evidence="4" type="primary">ptpA_1</name>
    <name evidence="4" type="ORF">NCTC13100_00313</name>
</gene>
<evidence type="ECO:0000256" key="1">
    <source>
        <dbReference type="SAM" id="SignalP"/>
    </source>
</evidence>
<dbReference type="EC" id="3.4.14.12" evidence="4"/>
<dbReference type="PANTHER" id="PTHR11731">
    <property type="entry name" value="PROTEASE FAMILY S9B,C DIPEPTIDYL-PEPTIDASE IV-RELATED"/>
    <property type="match status" value="1"/>
</dbReference>
<evidence type="ECO:0000313" key="4">
    <source>
        <dbReference type="EMBL" id="SUB77198.1"/>
    </source>
</evidence>
<dbReference type="InterPro" id="IPR050278">
    <property type="entry name" value="Serine_Prot_S9B/DPPIV"/>
</dbReference>
<dbReference type="InterPro" id="IPR029058">
    <property type="entry name" value="AB_hydrolase_fold"/>
</dbReference>
<dbReference type="RefSeq" id="WP_026215824.1">
    <property type="nucleotide sequence ID" value="NZ_UGTI01000001.1"/>
</dbReference>
<evidence type="ECO:0000259" key="2">
    <source>
        <dbReference type="Pfam" id="PF00326"/>
    </source>
</evidence>
<feature type="chain" id="PRO_5016755187" evidence="1">
    <location>
        <begin position="24"/>
        <end position="726"/>
    </location>
</feature>
<dbReference type="Pfam" id="PF00930">
    <property type="entry name" value="DPPIV_N"/>
    <property type="match status" value="1"/>
</dbReference>
<name>A0A379DFN0_9PORP</name>
<sequence length="726" mass="82500">MKKRFSILTLMICGASMMMSAQAQKEKPVYTLEQCTPGGERFMETYPEYLPMMQWLGDTYVYLKEDKLIAGKAGKQLSEHPLLTVADLNDILPEGKKLGKTPYFPGFSVLKQEEGVVALSLAGETAVVNLLQRKMLSSYPTIKEASAFDWSPALSHRVLVIDYNLYLQAPGQSREKLEQITSDGTEAIVYGEAVHQREFGIEKGTFWSPDGSKLAFYRMDQSMVEPYPIVNVRLRKAKEAPVRYPMAGMPSHHVTVGIYDLNTGKTVYLNTGLPKEKFLTNLSWSPDGRTLYIAEVNRAQTDCELKAYDAVSGNAVATLFTEHNDIYVEPLNPPVFVPGRADRFIWQSRRDGWNHLYLYSTSGKLIRQLTKGEWEVTDFPGFDAKGKNLFFVSTNPSPLDRRLYRIGLDGKGMKALTPEEGIHSPQLSPDRRYFIDHLQSPTVPRSYALRSTDGKTAFRIFEAPNPDDKFAMPDIQTGTLTANDGKTPLHYMMIKPLNMEPGKKYPVIVYVYGGPHAQLLTNTWHRGASGWGVYQAQQGYVIFTLDNRGSANRGAAFEQVIHRRLGEVEMQDQMTGVEYLKSLPFVDPERIGVHGWSYGGFMTTNLMLTYPDVFKVGVAGGPVIDWKLYEIMYGERYMDTPQENPEGYKNANLLLRADKLKGRLLQIHGDIDPVVVWQHSMLFQKACVDHRTYPDYFIYPGHEHNVRGRDRVHLHEKINRYFRDYL</sequence>
<dbReference type="Proteomes" id="UP000254263">
    <property type="component" value="Unassembled WGS sequence"/>
</dbReference>
<dbReference type="InterPro" id="IPR002469">
    <property type="entry name" value="Peptidase_S9B_N"/>
</dbReference>
<dbReference type="GO" id="GO:0008239">
    <property type="term" value="F:dipeptidyl-peptidase activity"/>
    <property type="evidence" value="ECO:0007669"/>
    <property type="project" value="TreeGrafter"/>
</dbReference>
<keyword evidence="1" id="KW-0732">Signal</keyword>
<dbReference type="SUPFAM" id="SSF53474">
    <property type="entry name" value="alpha/beta-Hydrolases"/>
    <property type="match status" value="1"/>
</dbReference>